<dbReference type="InterPro" id="IPR016867">
    <property type="entry name" value="GcvR"/>
</dbReference>
<dbReference type="AlphaFoldDB" id="B1ZYP9"/>
<dbReference type="GO" id="GO:0006355">
    <property type="term" value="P:regulation of DNA-templated transcription"/>
    <property type="evidence" value="ECO:0007669"/>
    <property type="project" value="InterPro"/>
</dbReference>
<organism evidence="2 3">
    <name type="scientific">Opitutus terrae (strain DSM 11246 / JCM 15787 / PB90-1)</name>
    <dbReference type="NCBI Taxonomy" id="452637"/>
    <lineage>
        <taxon>Bacteria</taxon>
        <taxon>Pseudomonadati</taxon>
        <taxon>Verrucomicrobiota</taxon>
        <taxon>Opitutia</taxon>
        <taxon>Opitutales</taxon>
        <taxon>Opitutaceae</taxon>
        <taxon>Opitutus</taxon>
    </lineage>
</organism>
<dbReference type="PIRSF" id="PIRSF028103">
    <property type="entry name" value="GcvR"/>
    <property type="match status" value="1"/>
</dbReference>
<dbReference type="EMBL" id="CP001032">
    <property type="protein sequence ID" value="ACB75285.1"/>
    <property type="molecule type" value="Genomic_DNA"/>
</dbReference>
<evidence type="ECO:0000259" key="1">
    <source>
        <dbReference type="PROSITE" id="PS51671"/>
    </source>
</evidence>
<dbReference type="eggNOG" id="COG2716">
    <property type="taxonomic scope" value="Bacteria"/>
</dbReference>
<dbReference type="InterPro" id="IPR045865">
    <property type="entry name" value="ACT-like_dom_sf"/>
</dbReference>
<name>B1ZYP9_OPITP</name>
<dbReference type="HOGENOM" id="CLU_095322_2_1_0"/>
<dbReference type="SUPFAM" id="SSF55021">
    <property type="entry name" value="ACT-like"/>
    <property type="match status" value="2"/>
</dbReference>
<keyword evidence="3" id="KW-1185">Reference proteome</keyword>
<accession>B1ZYP9</accession>
<gene>
    <name evidence="2" type="ordered locus">Oter_2002</name>
</gene>
<evidence type="ECO:0000313" key="2">
    <source>
        <dbReference type="EMBL" id="ACB75285.1"/>
    </source>
</evidence>
<reference evidence="2 3" key="1">
    <citation type="journal article" date="2011" name="J. Bacteriol.">
        <title>Genome sequence of the verrucomicrobium Opitutus terrae PB90-1, an abundant inhabitant of rice paddy soil ecosystems.</title>
        <authorList>
            <person name="van Passel M.W."/>
            <person name="Kant R."/>
            <person name="Palva A."/>
            <person name="Copeland A."/>
            <person name="Lucas S."/>
            <person name="Lapidus A."/>
            <person name="Glavina del Rio T."/>
            <person name="Pitluck S."/>
            <person name="Goltsman E."/>
            <person name="Clum A."/>
            <person name="Sun H."/>
            <person name="Schmutz J."/>
            <person name="Larimer F.W."/>
            <person name="Land M.L."/>
            <person name="Hauser L."/>
            <person name="Kyrpides N."/>
            <person name="Mikhailova N."/>
            <person name="Richardson P.P."/>
            <person name="Janssen P.H."/>
            <person name="de Vos W.M."/>
            <person name="Smidt H."/>
        </authorList>
    </citation>
    <scope>NUCLEOTIDE SEQUENCE [LARGE SCALE GENOMIC DNA]</scope>
    <source>
        <strain evidence="3">DSM 11246 / JCM 15787 / PB90-1</strain>
    </source>
</reference>
<sequence>MLATLVMTVIGPDRPGLVQLVSACIADHGGNWLESRMCRLGGQFAGIVSAEVPAERAEELTRALAGLEPQGLKVILHTERAAIAPANGSLAEIELVGHDRPGILRSVSAVLAKHKLNVEDLASERVAAPMGGGTLFQARATVLVPAGASLAAVRADLEEIAADLMVDLKLQPK</sequence>
<dbReference type="InterPro" id="IPR002912">
    <property type="entry name" value="ACT_dom"/>
</dbReference>
<dbReference type="PANTHER" id="PTHR34875">
    <property type="entry name" value="UPF0237 PROTEIN MJ1558"/>
    <property type="match status" value="1"/>
</dbReference>
<feature type="domain" description="ACT" evidence="1">
    <location>
        <begin position="92"/>
        <end position="173"/>
    </location>
</feature>
<dbReference type="CDD" id="cd04869">
    <property type="entry name" value="ACT_GcvR_2"/>
    <property type="match status" value="1"/>
</dbReference>
<dbReference type="Gene3D" id="3.30.70.260">
    <property type="match status" value="2"/>
</dbReference>
<dbReference type="Pfam" id="PF01842">
    <property type="entry name" value="ACT"/>
    <property type="match status" value="1"/>
</dbReference>
<dbReference type="PANTHER" id="PTHR34875:SF6">
    <property type="entry name" value="UPF0237 PROTEIN MJ1558"/>
    <property type="match status" value="1"/>
</dbReference>
<dbReference type="STRING" id="452637.Oter_2002"/>
<dbReference type="InterPro" id="IPR050990">
    <property type="entry name" value="UPF0237/GcvR_regulator"/>
</dbReference>
<evidence type="ECO:0000313" key="3">
    <source>
        <dbReference type="Proteomes" id="UP000007013"/>
    </source>
</evidence>
<dbReference type="RefSeq" id="WP_012374822.1">
    <property type="nucleotide sequence ID" value="NC_010571.1"/>
</dbReference>
<dbReference type="Pfam" id="PF13740">
    <property type="entry name" value="ACT_6"/>
    <property type="match status" value="1"/>
</dbReference>
<dbReference type="PROSITE" id="PS51671">
    <property type="entry name" value="ACT"/>
    <property type="match status" value="1"/>
</dbReference>
<protein>
    <submittedName>
        <fullName evidence="2">Amino acid-binding ACT domain protein</fullName>
    </submittedName>
</protein>
<dbReference type="KEGG" id="ote:Oter_2002"/>
<dbReference type="Proteomes" id="UP000007013">
    <property type="component" value="Chromosome"/>
</dbReference>
<dbReference type="OrthoDB" id="12860at2"/>
<proteinExistence type="predicted"/>